<dbReference type="InterPro" id="IPR036236">
    <property type="entry name" value="Znf_C2H2_sf"/>
</dbReference>
<dbReference type="GO" id="GO:0008270">
    <property type="term" value="F:zinc ion binding"/>
    <property type="evidence" value="ECO:0007669"/>
    <property type="project" value="UniProtKB-KW"/>
</dbReference>
<keyword evidence="1" id="KW-0479">Metal-binding</keyword>
<keyword evidence="4" id="KW-1185">Reference proteome</keyword>
<dbReference type="SUPFAM" id="SSF57667">
    <property type="entry name" value="beta-beta-alpha zinc fingers"/>
    <property type="match status" value="2"/>
</dbReference>
<keyword evidence="1" id="KW-0863">Zinc-finger</keyword>
<dbReference type="Pfam" id="PF00078">
    <property type="entry name" value="RVT_1"/>
    <property type="match status" value="1"/>
</dbReference>
<dbReference type="InterPro" id="IPR052709">
    <property type="entry name" value="Transposase-MT_Hybrid"/>
</dbReference>
<evidence type="ECO:0000256" key="1">
    <source>
        <dbReference type="PROSITE-ProRule" id="PRU00042"/>
    </source>
</evidence>
<dbReference type="PROSITE" id="PS50157">
    <property type="entry name" value="ZINC_FINGER_C2H2_2"/>
    <property type="match status" value="2"/>
</dbReference>
<protein>
    <submittedName>
        <fullName evidence="3">Mariner Mos1 transposase</fullName>
    </submittedName>
</protein>
<accession>A0A4C1WQA9</accession>
<gene>
    <name evidence="3" type="ORF">EVAR_43903_1</name>
</gene>
<dbReference type="AlphaFoldDB" id="A0A4C1WQA9"/>
<dbReference type="Pfam" id="PF00096">
    <property type="entry name" value="zf-C2H2"/>
    <property type="match status" value="1"/>
</dbReference>
<dbReference type="OrthoDB" id="616263at2759"/>
<dbReference type="InterPro" id="IPR036397">
    <property type="entry name" value="RNaseH_sf"/>
</dbReference>
<sequence length="512" mass="59151">MKLSRALKEKRPQYYSRHDKIILLHNNAPHVAVPVKNNLKTLDWEVLPHPPYSPDIAPSDYHLFRSMAHALSEQQFTSYEDTKNWVDSWIASKNKEFFRLGIRTLPERWAVRQGCIASPWLFNLFTDSYPYGLKEYECGLTMDELSVKGLLYADDQLILVPYASGLQRMVMKQLTTMNSHFEMVKEEADVSCDENSESINIKIEIGDTWLHQPIWSSSQMSSEPTSDLLEQVEGMDELLRPNILSCHVCKQGFVNSCNKSFTHPSSLKNHMKNVHPSEGNQECDVCGSVLKSAMYLRAHKQRVHYDDGRKHYCTICGKDYKSPRYVRVHMRNAHKLYTDKKKTDKVNYDVKNNIRKTSLHRSNSSDESTRVMANTAENNSQEVVLDKGKRTRVVGLEKENIGSNISNEYLEEREELHQGNVKNERADDEFVGVIYGRSEFRCDINKNLHVKVNCYATDYVKKEFEEQFIDGAPIDNIKGIKICKEETIAKTEQEEQLLFNGILDNCLQFKNT</sequence>
<evidence type="ECO:0000259" key="2">
    <source>
        <dbReference type="PROSITE" id="PS50157"/>
    </source>
</evidence>
<evidence type="ECO:0000313" key="4">
    <source>
        <dbReference type="Proteomes" id="UP000299102"/>
    </source>
</evidence>
<dbReference type="SMART" id="SM00355">
    <property type="entry name" value="ZnF_C2H2"/>
    <property type="match status" value="3"/>
</dbReference>
<proteinExistence type="predicted"/>
<evidence type="ECO:0000313" key="3">
    <source>
        <dbReference type="EMBL" id="GBP52702.1"/>
    </source>
</evidence>
<organism evidence="3 4">
    <name type="scientific">Eumeta variegata</name>
    <name type="common">Bagworm moth</name>
    <name type="synonym">Eumeta japonica</name>
    <dbReference type="NCBI Taxonomy" id="151549"/>
    <lineage>
        <taxon>Eukaryota</taxon>
        <taxon>Metazoa</taxon>
        <taxon>Ecdysozoa</taxon>
        <taxon>Arthropoda</taxon>
        <taxon>Hexapoda</taxon>
        <taxon>Insecta</taxon>
        <taxon>Pterygota</taxon>
        <taxon>Neoptera</taxon>
        <taxon>Endopterygota</taxon>
        <taxon>Lepidoptera</taxon>
        <taxon>Glossata</taxon>
        <taxon>Ditrysia</taxon>
        <taxon>Tineoidea</taxon>
        <taxon>Psychidae</taxon>
        <taxon>Oiketicinae</taxon>
        <taxon>Eumeta</taxon>
    </lineage>
</organism>
<dbReference type="PANTHER" id="PTHR46060">
    <property type="entry name" value="MARINER MOS1 TRANSPOSASE-LIKE PROTEIN"/>
    <property type="match status" value="1"/>
</dbReference>
<dbReference type="InterPro" id="IPR000477">
    <property type="entry name" value="RT_dom"/>
</dbReference>
<dbReference type="GO" id="GO:0003676">
    <property type="term" value="F:nucleic acid binding"/>
    <property type="evidence" value="ECO:0007669"/>
    <property type="project" value="InterPro"/>
</dbReference>
<dbReference type="PROSITE" id="PS00028">
    <property type="entry name" value="ZINC_FINGER_C2H2_1"/>
    <property type="match status" value="2"/>
</dbReference>
<comment type="caution">
    <text evidence="3">The sequence shown here is derived from an EMBL/GenBank/DDBJ whole genome shotgun (WGS) entry which is preliminary data.</text>
</comment>
<dbReference type="Pfam" id="PF12874">
    <property type="entry name" value="zf-met"/>
    <property type="match status" value="1"/>
</dbReference>
<dbReference type="Gene3D" id="3.30.160.60">
    <property type="entry name" value="Classic Zinc Finger"/>
    <property type="match status" value="2"/>
</dbReference>
<name>A0A4C1WQA9_EUMVA</name>
<feature type="domain" description="C2H2-type" evidence="2">
    <location>
        <begin position="247"/>
        <end position="280"/>
    </location>
</feature>
<dbReference type="InterPro" id="IPR013087">
    <property type="entry name" value="Znf_C2H2_type"/>
</dbReference>
<dbReference type="EMBL" id="BGZK01000608">
    <property type="protein sequence ID" value="GBP52702.1"/>
    <property type="molecule type" value="Genomic_DNA"/>
</dbReference>
<dbReference type="Gene3D" id="3.30.420.10">
    <property type="entry name" value="Ribonuclease H-like superfamily/Ribonuclease H"/>
    <property type="match status" value="1"/>
</dbReference>
<dbReference type="Proteomes" id="UP000299102">
    <property type="component" value="Unassembled WGS sequence"/>
</dbReference>
<feature type="domain" description="C2H2-type" evidence="2">
    <location>
        <begin position="311"/>
        <end position="334"/>
    </location>
</feature>
<dbReference type="PANTHER" id="PTHR46060:SF1">
    <property type="entry name" value="MARINER MOS1 TRANSPOSASE-LIKE PROTEIN"/>
    <property type="match status" value="1"/>
</dbReference>
<reference evidence="3 4" key="1">
    <citation type="journal article" date="2019" name="Commun. Biol.">
        <title>The bagworm genome reveals a unique fibroin gene that provides high tensile strength.</title>
        <authorList>
            <person name="Kono N."/>
            <person name="Nakamura H."/>
            <person name="Ohtoshi R."/>
            <person name="Tomita M."/>
            <person name="Numata K."/>
            <person name="Arakawa K."/>
        </authorList>
    </citation>
    <scope>NUCLEOTIDE SEQUENCE [LARGE SCALE GENOMIC DNA]</scope>
</reference>
<keyword evidence="1" id="KW-0862">Zinc</keyword>